<dbReference type="Pfam" id="PF14244">
    <property type="entry name" value="Retrotran_gag_3"/>
    <property type="match status" value="1"/>
</dbReference>
<dbReference type="Proteomes" id="UP000000226">
    <property type="component" value="Chromosome 8"/>
</dbReference>
<evidence type="ECO:0000259" key="1">
    <source>
        <dbReference type="Pfam" id="PF14244"/>
    </source>
</evidence>
<dbReference type="eggNOG" id="KOG0017">
    <property type="taxonomic scope" value="Eukaryota"/>
</dbReference>
<feature type="domain" description="Retrotransposon Copia-like N-terminal" evidence="1">
    <location>
        <begin position="20"/>
        <end position="60"/>
    </location>
</feature>
<gene>
    <name evidence="2" type="ORF">PHAVU_008G146500g</name>
</gene>
<name>V7B4V9_PHAVU</name>
<dbReference type="InterPro" id="IPR029472">
    <property type="entry name" value="Copia-like_N"/>
</dbReference>
<organism evidence="2 3">
    <name type="scientific">Phaseolus vulgaris</name>
    <name type="common">Kidney bean</name>
    <name type="synonym">French bean</name>
    <dbReference type="NCBI Taxonomy" id="3885"/>
    <lineage>
        <taxon>Eukaryota</taxon>
        <taxon>Viridiplantae</taxon>
        <taxon>Streptophyta</taxon>
        <taxon>Embryophyta</taxon>
        <taxon>Tracheophyta</taxon>
        <taxon>Spermatophyta</taxon>
        <taxon>Magnoliopsida</taxon>
        <taxon>eudicotyledons</taxon>
        <taxon>Gunneridae</taxon>
        <taxon>Pentapetalae</taxon>
        <taxon>rosids</taxon>
        <taxon>fabids</taxon>
        <taxon>Fabales</taxon>
        <taxon>Fabaceae</taxon>
        <taxon>Papilionoideae</taxon>
        <taxon>50 kb inversion clade</taxon>
        <taxon>NPAAA clade</taxon>
        <taxon>indigoferoid/millettioid clade</taxon>
        <taxon>Phaseoleae</taxon>
        <taxon>Phaseolus</taxon>
    </lineage>
</organism>
<accession>V7B4V9</accession>
<keyword evidence="3" id="KW-1185">Reference proteome</keyword>
<dbReference type="PANTHER" id="PTHR37610">
    <property type="entry name" value="CCHC-TYPE DOMAIN-CONTAINING PROTEIN"/>
    <property type="match status" value="1"/>
</dbReference>
<dbReference type="PANTHER" id="PTHR37610:SF55">
    <property type="entry name" value="RETROTRANSPOSON COPIA-LIKE N-TERMINAL DOMAIN-CONTAINING PROTEIN"/>
    <property type="match status" value="1"/>
</dbReference>
<protein>
    <recommendedName>
        <fullName evidence="1">Retrotransposon Copia-like N-terminal domain-containing protein</fullName>
    </recommendedName>
</protein>
<dbReference type="OrthoDB" id="5544992at2759"/>
<evidence type="ECO:0000313" key="2">
    <source>
        <dbReference type="EMBL" id="ESW12839.1"/>
    </source>
</evidence>
<proteinExistence type="predicted"/>
<evidence type="ECO:0000313" key="3">
    <source>
        <dbReference type="Proteomes" id="UP000000226"/>
    </source>
</evidence>
<dbReference type="EMBL" id="CM002295">
    <property type="protein sequence ID" value="ESW12839.1"/>
    <property type="molecule type" value="Genomic_DNA"/>
</dbReference>
<reference evidence="3" key="1">
    <citation type="journal article" date="2014" name="Nat. Genet.">
        <title>A reference genome for common bean and genome-wide analysis of dual domestications.</title>
        <authorList>
            <person name="Schmutz J."/>
            <person name="McClean P.E."/>
            <person name="Mamidi S."/>
            <person name="Wu G.A."/>
            <person name="Cannon S.B."/>
            <person name="Grimwood J."/>
            <person name="Jenkins J."/>
            <person name="Shu S."/>
            <person name="Song Q."/>
            <person name="Chavarro C."/>
            <person name="Torres-Torres M."/>
            <person name="Geffroy V."/>
            <person name="Moghaddam S.M."/>
            <person name="Gao D."/>
            <person name="Abernathy B."/>
            <person name="Barry K."/>
            <person name="Blair M."/>
            <person name="Brick M.A."/>
            <person name="Chovatia M."/>
            <person name="Gepts P."/>
            <person name="Goodstein D.M."/>
            <person name="Gonzales M."/>
            <person name="Hellsten U."/>
            <person name="Hyten D.L."/>
            <person name="Jia G."/>
            <person name="Kelly J.D."/>
            <person name="Kudrna D."/>
            <person name="Lee R."/>
            <person name="Richard M.M."/>
            <person name="Miklas P.N."/>
            <person name="Osorno J.M."/>
            <person name="Rodrigues J."/>
            <person name="Thareau V."/>
            <person name="Urrea C.A."/>
            <person name="Wang M."/>
            <person name="Yu Y."/>
            <person name="Zhang M."/>
            <person name="Wing R.A."/>
            <person name="Cregan P.B."/>
            <person name="Rokhsar D.S."/>
            <person name="Jackson S.A."/>
        </authorList>
    </citation>
    <scope>NUCLEOTIDE SEQUENCE [LARGE SCALE GENOMIC DNA]</scope>
    <source>
        <strain evidence="3">cv. G19833</strain>
    </source>
</reference>
<dbReference type="OMA" id="WILITIK"/>
<sequence>MVQTVNHFTNSFNLYYVSNNENFAMVLIPSLLTENNYHEWARSMQISPQSKSKLRFINESLLPSPLDNPLQEMWNQCKKMVVSWLRSAMAISITKSIFWMHLSVDVWNDVHNRFSQSGNFHITTW</sequence>
<dbReference type="Gramene" id="ESW12839">
    <property type="protein sequence ID" value="ESW12839"/>
    <property type="gene ID" value="PHAVU_008G146500g"/>
</dbReference>
<dbReference type="AlphaFoldDB" id="V7B4V9"/>